<evidence type="ECO:0000256" key="4">
    <source>
        <dbReference type="ARBA" id="ARBA00022771"/>
    </source>
</evidence>
<evidence type="ECO:0000256" key="11">
    <source>
        <dbReference type="PROSITE-ProRule" id="PRU00812"/>
    </source>
</evidence>
<evidence type="ECO:0000256" key="8">
    <source>
        <dbReference type="ARBA" id="ARBA00023242"/>
    </source>
</evidence>
<dbReference type="InterPro" id="IPR007308">
    <property type="entry name" value="Rtr1/RPAP2_dom"/>
</dbReference>
<evidence type="ECO:0000256" key="6">
    <source>
        <dbReference type="ARBA" id="ARBA00022833"/>
    </source>
</evidence>
<accession>B6K1U1</accession>
<keyword evidence="5 12" id="KW-0378">Hydrolase</keyword>
<dbReference type="GO" id="GO:0008420">
    <property type="term" value="F:RNA polymerase II CTD heptapeptide repeat phosphatase activity"/>
    <property type="evidence" value="ECO:0007669"/>
    <property type="project" value="UniProtKB-UniRule"/>
</dbReference>
<feature type="domain" description="RTR1-type" evidence="14">
    <location>
        <begin position="64"/>
        <end position="143"/>
    </location>
</feature>
<reference evidence="15 17" key="1">
    <citation type="journal article" date="2011" name="Science">
        <title>Comparative functional genomics of the fission yeasts.</title>
        <authorList>
            <person name="Rhind N."/>
            <person name="Chen Z."/>
            <person name="Yassour M."/>
            <person name="Thompson D.A."/>
            <person name="Haas B.J."/>
            <person name="Habib N."/>
            <person name="Wapinski I."/>
            <person name="Roy S."/>
            <person name="Lin M.F."/>
            <person name="Heiman D.I."/>
            <person name="Young S.K."/>
            <person name="Furuya K."/>
            <person name="Guo Y."/>
            <person name="Pidoux A."/>
            <person name="Chen H.M."/>
            <person name="Robbertse B."/>
            <person name="Goldberg J.M."/>
            <person name="Aoki K."/>
            <person name="Bayne E.H."/>
            <person name="Berlin A.M."/>
            <person name="Desjardins C.A."/>
            <person name="Dobbs E."/>
            <person name="Dukaj L."/>
            <person name="Fan L."/>
            <person name="FitzGerald M.G."/>
            <person name="French C."/>
            <person name="Gujja S."/>
            <person name="Hansen K."/>
            <person name="Keifenheim D."/>
            <person name="Levin J.Z."/>
            <person name="Mosher R.A."/>
            <person name="Mueller C.A."/>
            <person name="Pfiffner J."/>
            <person name="Priest M."/>
            <person name="Russ C."/>
            <person name="Smialowska A."/>
            <person name="Swoboda P."/>
            <person name="Sykes S.M."/>
            <person name="Vaughn M."/>
            <person name="Vengrova S."/>
            <person name="Yoder R."/>
            <person name="Zeng Q."/>
            <person name="Allshire R."/>
            <person name="Baulcombe D."/>
            <person name="Birren B.W."/>
            <person name="Brown W."/>
            <person name="Ekwall K."/>
            <person name="Kellis M."/>
            <person name="Leatherwood J."/>
            <person name="Levin H."/>
            <person name="Margalit H."/>
            <person name="Martienssen R."/>
            <person name="Nieduszynski C.A."/>
            <person name="Spatafora J.W."/>
            <person name="Friedman N."/>
            <person name="Dalgaard J.Z."/>
            <person name="Baumann P."/>
            <person name="Niki H."/>
            <person name="Regev A."/>
            <person name="Nusbaum C."/>
        </authorList>
    </citation>
    <scope>NUCLEOTIDE SEQUENCE [LARGE SCALE GENOMIC DNA]</scope>
    <source>
        <strain evidence="17">yFS275 / FY16936</strain>
    </source>
</reference>
<dbReference type="OMA" id="LWIRERA"/>
<evidence type="ECO:0000256" key="1">
    <source>
        <dbReference type="ARBA" id="ARBA00004123"/>
    </source>
</evidence>
<sequence length="202" mass="23817">MSSTNSEPKSILKSSKLKERKEQEQRELTKRLLSEAKSRIEFDNLVLEWIERLMDPVSEEILKESQNFLRKTDYNEVVKERHLVKLCGYPTCSNSPKKQTRYRIEGNKMLRYGGLNYYCSKDCFLASCSFMLQLSEEPLWIRERARELMQMRKNNKGLSDEELFRKMEDEKLEHVRSLLEELPLGSKSVVGEVVEHPPHSDN</sequence>
<dbReference type="VEuPathDB" id="FungiDB:SJAG_02203"/>
<evidence type="ECO:0000256" key="3">
    <source>
        <dbReference type="ARBA" id="ARBA00022723"/>
    </source>
</evidence>
<evidence type="ECO:0000313" key="17">
    <source>
        <dbReference type="Proteomes" id="UP000001744"/>
    </source>
</evidence>
<feature type="region of interest" description="Disordered" evidence="13">
    <location>
        <begin position="1"/>
        <end position="24"/>
    </location>
</feature>
<keyword evidence="7 12" id="KW-0904">Protein phosphatase</keyword>
<dbReference type="EC" id="3.1.3.16" evidence="12"/>
<dbReference type="GeneID" id="7050178"/>
<dbReference type="Proteomes" id="UP000001744">
    <property type="component" value="Unassembled WGS sequence"/>
</dbReference>
<dbReference type="GO" id="GO:0008270">
    <property type="term" value="F:zinc ion binding"/>
    <property type="evidence" value="ECO:0007669"/>
    <property type="project" value="UniProtKB-KW"/>
</dbReference>
<dbReference type="PANTHER" id="PTHR14732">
    <property type="entry name" value="RNA POLYMERASE II SUBUNIT B1 CTD PHOSPHATASE RPAP2-RELATED"/>
    <property type="match status" value="1"/>
</dbReference>
<dbReference type="EMBL" id="KE651166">
    <property type="protein sequence ID" value="EEB07122.1"/>
    <property type="molecule type" value="Genomic_DNA"/>
</dbReference>
<dbReference type="PROSITE" id="PS51479">
    <property type="entry name" value="ZF_RTR1"/>
    <property type="match status" value="1"/>
</dbReference>
<dbReference type="AlphaFoldDB" id="B6K1U1"/>
<evidence type="ECO:0000256" key="9">
    <source>
        <dbReference type="ARBA" id="ARBA00047761"/>
    </source>
</evidence>
<dbReference type="Pfam" id="PF04181">
    <property type="entry name" value="RPAP2_Rtr1"/>
    <property type="match status" value="1"/>
</dbReference>
<dbReference type="InterPro" id="IPR039693">
    <property type="entry name" value="Rtr1/RPAP2"/>
</dbReference>
<keyword evidence="6 12" id="KW-0862">Zinc</keyword>
<dbReference type="Gene3D" id="1.25.40.820">
    <property type="match status" value="1"/>
</dbReference>
<dbReference type="GO" id="GO:0005634">
    <property type="term" value="C:nucleus"/>
    <property type="evidence" value="ECO:0007669"/>
    <property type="project" value="UniProtKB-SubCell"/>
</dbReference>
<dbReference type="STRING" id="402676.B6K1U1"/>
<dbReference type="GO" id="GO:0043175">
    <property type="term" value="F:RNA polymerase core enzyme binding"/>
    <property type="evidence" value="ECO:0007669"/>
    <property type="project" value="UniProtKB-UniRule"/>
</dbReference>
<evidence type="ECO:0000256" key="13">
    <source>
        <dbReference type="SAM" id="MobiDB-lite"/>
    </source>
</evidence>
<comment type="catalytic activity">
    <reaction evidence="10 12">
        <text>O-phospho-L-threonyl-[protein] + H2O = L-threonyl-[protein] + phosphate</text>
        <dbReference type="Rhea" id="RHEA:47004"/>
        <dbReference type="Rhea" id="RHEA-COMP:11060"/>
        <dbReference type="Rhea" id="RHEA-COMP:11605"/>
        <dbReference type="ChEBI" id="CHEBI:15377"/>
        <dbReference type="ChEBI" id="CHEBI:30013"/>
        <dbReference type="ChEBI" id="CHEBI:43474"/>
        <dbReference type="ChEBI" id="CHEBI:61977"/>
        <dbReference type="EC" id="3.1.3.16"/>
    </reaction>
</comment>
<proteinExistence type="inferred from homology"/>
<keyword evidence="4 12" id="KW-0863">Zinc-finger</keyword>
<dbReference type="eggNOG" id="KOG4780">
    <property type="taxonomic scope" value="Eukaryota"/>
</dbReference>
<comment type="similarity">
    <text evidence="2 11 12">Belongs to the RPAP2 family.</text>
</comment>
<evidence type="ECO:0000256" key="5">
    <source>
        <dbReference type="ARBA" id="ARBA00022801"/>
    </source>
</evidence>
<comment type="catalytic activity">
    <reaction evidence="9 12">
        <text>O-phospho-L-seryl-[protein] + H2O = L-seryl-[protein] + phosphate</text>
        <dbReference type="Rhea" id="RHEA:20629"/>
        <dbReference type="Rhea" id="RHEA-COMP:9863"/>
        <dbReference type="Rhea" id="RHEA-COMP:11604"/>
        <dbReference type="ChEBI" id="CHEBI:15377"/>
        <dbReference type="ChEBI" id="CHEBI:29999"/>
        <dbReference type="ChEBI" id="CHEBI:43474"/>
        <dbReference type="ChEBI" id="CHEBI:83421"/>
        <dbReference type="EC" id="3.1.3.16"/>
    </reaction>
</comment>
<dbReference type="RefSeq" id="XP_002173415.1">
    <property type="nucleotide sequence ID" value="XM_002173379.1"/>
</dbReference>
<comment type="subcellular location">
    <subcellularLocation>
        <location evidence="1 12">Nucleus</location>
    </subcellularLocation>
</comment>
<evidence type="ECO:0000256" key="12">
    <source>
        <dbReference type="RuleBase" id="RU367080"/>
    </source>
</evidence>
<organism evidence="15 17">
    <name type="scientific">Schizosaccharomyces japonicus (strain yFS275 / FY16936)</name>
    <name type="common">Fission yeast</name>
    <dbReference type="NCBI Taxonomy" id="402676"/>
    <lineage>
        <taxon>Eukaryota</taxon>
        <taxon>Fungi</taxon>
        <taxon>Dikarya</taxon>
        <taxon>Ascomycota</taxon>
        <taxon>Taphrinomycotina</taxon>
        <taxon>Schizosaccharomycetes</taxon>
        <taxon>Schizosaccharomycetales</taxon>
        <taxon>Schizosaccharomycetaceae</taxon>
        <taxon>Schizosaccharomyces</taxon>
    </lineage>
</organism>
<name>B6K1U1_SCHJY</name>
<gene>
    <name evidence="16" type="primary">rtr1</name>
    <name evidence="15" type="ORF">SJAG_02203</name>
</gene>
<comment type="function">
    <text evidence="12">Putative RNA polymerase II subunit B1 C-terminal domain (CTD) phosphatase involved in RNA polymerase II transcription regulation.</text>
</comment>
<evidence type="ECO:0000313" key="15">
    <source>
        <dbReference type="EMBL" id="EEB07122.1"/>
    </source>
</evidence>
<evidence type="ECO:0000256" key="7">
    <source>
        <dbReference type="ARBA" id="ARBA00022912"/>
    </source>
</evidence>
<evidence type="ECO:0000256" key="2">
    <source>
        <dbReference type="ARBA" id="ARBA00005676"/>
    </source>
</evidence>
<protein>
    <recommendedName>
        <fullName evidence="12">RNA polymerase II subunit B1 CTD phosphatase RPAP2 homolog</fullName>
        <ecNumber evidence="12">3.1.3.16</ecNumber>
    </recommendedName>
</protein>
<evidence type="ECO:0000259" key="14">
    <source>
        <dbReference type="PROSITE" id="PS51479"/>
    </source>
</evidence>
<keyword evidence="17" id="KW-1185">Reference proteome</keyword>
<dbReference type="InterPro" id="IPR038534">
    <property type="entry name" value="Rtr1/RPAP2_sf"/>
</dbReference>
<evidence type="ECO:0000313" key="16">
    <source>
        <dbReference type="JaponicusDB" id="SJAG_02203"/>
    </source>
</evidence>
<dbReference type="JaponicusDB" id="SJAG_02203">
    <property type="gene designation" value="rtr1"/>
</dbReference>
<keyword evidence="8 12" id="KW-0539">Nucleus</keyword>
<evidence type="ECO:0000256" key="10">
    <source>
        <dbReference type="ARBA" id="ARBA00048336"/>
    </source>
</evidence>
<keyword evidence="3 12" id="KW-0479">Metal-binding</keyword>
<dbReference type="HOGENOM" id="CLU_1349593_0_0_1"/>
<dbReference type="OrthoDB" id="2590500at2759"/>
<dbReference type="PANTHER" id="PTHR14732:SF0">
    <property type="entry name" value="RNA POLYMERASE II SUBUNIT B1 CTD PHOSPHATASE RPAP2-RELATED"/>
    <property type="match status" value="1"/>
</dbReference>